<feature type="non-terminal residue" evidence="3">
    <location>
        <position position="1"/>
    </location>
</feature>
<evidence type="ECO:0000256" key="1">
    <source>
        <dbReference type="PROSITE-ProRule" id="PRU00047"/>
    </source>
</evidence>
<dbReference type="Gene3D" id="4.10.60.10">
    <property type="entry name" value="Zinc finger, CCHC-type"/>
    <property type="match status" value="1"/>
</dbReference>
<dbReference type="EMBL" id="QEFC01003985">
    <property type="protein sequence ID" value="KAE9446042.1"/>
    <property type="molecule type" value="Genomic_DNA"/>
</dbReference>
<dbReference type="InterPro" id="IPR001878">
    <property type="entry name" value="Znf_CCHC"/>
</dbReference>
<accession>A0A6A4KLE3</accession>
<dbReference type="PROSITE" id="PS50158">
    <property type="entry name" value="ZF_CCHC"/>
    <property type="match status" value="1"/>
</dbReference>
<dbReference type="GO" id="GO:0008270">
    <property type="term" value="F:zinc ion binding"/>
    <property type="evidence" value="ECO:0007669"/>
    <property type="project" value="UniProtKB-KW"/>
</dbReference>
<comment type="caution">
    <text evidence="3">The sequence shown here is derived from an EMBL/GenBank/DDBJ whole genome shotgun (WGS) entry which is preliminary data.</text>
</comment>
<protein>
    <recommendedName>
        <fullName evidence="2">CCHC-type domain-containing protein</fullName>
    </recommendedName>
</protein>
<keyword evidence="1" id="KW-0479">Metal-binding</keyword>
<feature type="domain" description="CCHC-type" evidence="2">
    <location>
        <begin position="14"/>
        <end position="30"/>
    </location>
</feature>
<dbReference type="OrthoDB" id="8031884at2759"/>
<dbReference type="AlphaFoldDB" id="A0A6A4KLE3"/>
<keyword evidence="1" id="KW-0862">Zinc</keyword>
<sequence length="138" mass="15584">MDHDRKTSSNDEERKCFNCDRIGHIAINCRVKQSKGKKALAVTWDDDESDISDSKVSEFGFLASIENQSDIDDHDIYTTFENLFEESQKIYLMSSSGPLSHGFVRPVAKSKFWTSVLDHMVSSINEDQITLLDLTSGS</sequence>
<gene>
    <name evidence="3" type="ORF">C3L33_22077</name>
</gene>
<dbReference type="GO" id="GO:0003676">
    <property type="term" value="F:nucleic acid binding"/>
    <property type="evidence" value="ECO:0007669"/>
    <property type="project" value="InterPro"/>
</dbReference>
<name>A0A6A4KLE3_9ERIC</name>
<dbReference type="Pfam" id="PF00098">
    <property type="entry name" value="zf-CCHC"/>
    <property type="match status" value="1"/>
</dbReference>
<evidence type="ECO:0000313" key="3">
    <source>
        <dbReference type="EMBL" id="KAE9446042.1"/>
    </source>
</evidence>
<keyword evidence="1" id="KW-0863">Zinc-finger</keyword>
<evidence type="ECO:0000259" key="2">
    <source>
        <dbReference type="PROSITE" id="PS50158"/>
    </source>
</evidence>
<organism evidence="3">
    <name type="scientific">Rhododendron williamsianum</name>
    <dbReference type="NCBI Taxonomy" id="262921"/>
    <lineage>
        <taxon>Eukaryota</taxon>
        <taxon>Viridiplantae</taxon>
        <taxon>Streptophyta</taxon>
        <taxon>Embryophyta</taxon>
        <taxon>Tracheophyta</taxon>
        <taxon>Spermatophyta</taxon>
        <taxon>Magnoliopsida</taxon>
        <taxon>eudicotyledons</taxon>
        <taxon>Gunneridae</taxon>
        <taxon>Pentapetalae</taxon>
        <taxon>asterids</taxon>
        <taxon>Ericales</taxon>
        <taxon>Ericaceae</taxon>
        <taxon>Ericoideae</taxon>
        <taxon>Rhodoreae</taxon>
        <taxon>Rhododendron</taxon>
    </lineage>
</organism>
<dbReference type="SUPFAM" id="SSF57756">
    <property type="entry name" value="Retrovirus zinc finger-like domains"/>
    <property type="match status" value="1"/>
</dbReference>
<proteinExistence type="predicted"/>
<reference evidence="3" key="1">
    <citation type="journal article" date="2019" name="Genome Biol. Evol.">
        <title>The Rhododendron genome and chromosomal organization provide insight into shared whole-genome duplications across the heath family (Ericaceae).</title>
        <authorList>
            <person name="Soza V.L."/>
            <person name="Lindsley D."/>
            <person name="Waalkes A."/>
            <person name="Ramage E."/>
            <person name="Patwardhan R.P."/>
            <person name="Burton J.N."/>
            <person name="Adey A."/>
            <person name="Kumar A."/>
            <person name="Qiu R."/>
            <person name="Shendure J."/>
            <person name="Hall B."/>
        </authorList>
    </citation>
    <scope>NUCLEOTIDE SEQUENCE</scope>
    <source>
        <strain evidence="3">RSF 1966-606</strain>
    </source>
</reference>
<dbReference type="InterPro" id="IPR036875">
    <property type="entry name" value="Znf_CCHC_sf"/>
</dbReference>